<keyword evidence="7" id="KW-1185">Reference proteome</keyword>
<dbReference type="Gene3D" id="1.10.287.130">
    <property type="match status" value="1"/>
</dbReference>
<evidence type="ECO:0000313" key="7">
    <source>
        <dbReference type="Proteomes" id="UP001147830"/>
    </source>
</evidence>
<dbReference type="AlphaFoldDB" id="A0A9X2WI92"/>
<dbReference type="InterPro" id="IPR003594">
    <property type="entry name" value="HATPase_dom"/>
</dbReference>
<dbReference type="GO" id="GO:0005524">
    <property type="term" value="F:ATP binding"/>
    <property type="evidence" value="ECO:0007669"/>
    <property type="project" value="UniProtKB-KW"/>
</dbReference>
<proteinExistence type="predicted"/>
<feature type="transmembrane region" description="Helical" evidence="4">
    <location>
        <begin position="152"/>
        <end position="169"/>
    </location>
</feature>
<accession>A0A9X2WI92</accession>
<dbReference type="PROSITE" id="PS50109">
    <property type="entry name" value="HIS_KIN"/>
    <property type="match status" value="1"/>
</dbReference>
<comment type="caution">
    <text evidence="6">The sequence shown here is derived from an EMBL/GenBank/DDBJ whole genome shotgun (WGS) entry which is preliminary data.</text>
</comment>
<evidence type="ECO:0000256" key="3">
    <source>
        <dbReference type="ARBA" id="ARBA00022553"/>
    </source>
</evidence>
<keyword evidence="4" id="KW-0812">Transmembrane</keyword>
<dbReference type="Pfam" id="PF25323">
    <property type="entry name" value="6TM_PilS"/>
    <property type="match status" value="1"/>
</dbReference>
<dbReference type="Gene3D" id="3.30.565.10">
    <property type="entry name" value="Histidine kinase-like ATPase, C-terminal domain"/>
    <property type="match status" value="1"/>
</dbReference>
<dbReference type="InterPro" id="IPR004358">
    <property type="entry name" value="Sig_transdc_His_kin-like_C"/>
</dbReference>
<dbReference type="SMART" id="SM00387">
    <property type="entry name" value="HATPase_c"/>
    <property type="match status" value="1"/>
</dbReference>
<feature type="domain" description="Histidine kinase" evidence="5">
    <location>
        <begin position="299"/>
        <end position="508"/>
    </location>
</feature>
<evidence type="ECO:0000256" key="1">
    <source>
        <dbReference type="ARBA" id="ARBA00000085"/>
    </source>
</evidence>
<dbReference type="Pfam" id="PF00512">
    <property type="entry name" value="HisKA"/>
    <property type="match status" value="1"/>
</dbReference>
<dbReference type="PANTHER" id="PTHR43065">
    <property type="entry name" value="SENSOR HISTIDINE KINASE"/>
    <property type="match status" value="1"/>
</dbReference>
<feature type="transmembrane region" description="Helical" evidence="4">
    <location>
        <begin position="83"/>
        <end position="111"/>
    </location>
</feature>
<sequence>MARWFKSTELVVRGNRLLRFYSYYSLFLALLLIITDAVDLQNVIIGGKLPHVFLIGSSVYVIMASLFAAIANREPDPQQATSYVFIEIAILAALMHASGGLDTGFSSLILIPLMMSNLLAPGVLGYGVAAWTTIAVFYTQHIWPGSYNTQEIVNSGLYGFLCFTLAWLTQTLSRRLNSALTLASDQATRIKRLQRFSQQALLDLPNGVIACDTHDRILFYNQQARQWFSLAEGSSLPPTLLQAEADQVIEVRNEKLIFRRVALNASEPGDYLIYVEEAARIAAEAQQFKLASLGRLTASIAHEIRNPLSALRQAAQLLAETPYLQEGEQQLTQIVEQHCMRINRTIEDILQLSRRNKAVAETLRLAPWLQHFHDQFRNLTHGQTFHFSVHCNDSLLVQFDPDHLQQILHNLCANGLRYALKSAPDNARLTLIAQALNERQVQLDIIDNGSGVPSEQRTHLFEPFYTTEHNGTGLGLYLCRELCEANQAYIQYHPIPNGTCFRIIMRTS</sequence>
<evidence type="ECO:0000256" key="2">
    <source>
        <dbReference type="ARBA" id="ARBA00012438"/>
    </source>
</evidence>
<dbReference type="InterPro" id="IPR036097">
    <property type="entry name" value="HisK_dim/P_sf"/>
</dbReference>
<comment type="catalytic activity">
    <reaction evidence="1">
        <text>ATP + protein L-histidine = ADP + protein N-phospho-L-histidine.</text>
        <dbReference type="EC" id="2.7.13.3"/>
    </reaction>
</comment>
<reference evidence="6" key="2">
    <citation type="submission" date="2022-08" db="EMBL/GenBank/DDBJ databases">
        <authorList>
            <person name="Dong C."/>
        </authorList>
    </citation>
    <scope>NUCLEOTIDE SEQUENCE</scope>
    <source>
        <strain evidence="6">59MF3M-4</strain>
    </source>
</reference>
<feature type="transmembrane region" description="Helical" evidence="4">
    <location>
        <begin position="52"/>
        <end position="71"/>
    </location>
</feature>
<keyword evidence="6" id="KW-0547">Nucleotide-binding</keyword>
<dbReference type="SUPFAM" id="SSF55874">
    <property type="entry name" value="ATPase domain of HSP90 chaperone/DNA topoisomerase II/histidine kinase"/>
    <property type="match status" value="1"/>
</dbReference>
<dbReference type="PANTHER" id="PTHR43065:SF52">
    <property type="entry name" value="SENSOR PROTEIN KINASE PILS"/>
    <property type="match status" value="1"/>
</dbReference>
<dbReference type="InterPro" id="IPR005467">
    <property type="entry name" value="His_kinase_dom"/>
</dbReference>
<dbReference type="CDD" id="cd00082">
    <property type="entry name" value="HisKA"/>
    <property type="match status" value="1"/>
</dbReference>
<dbReference type="EC" id="2.7.13.3" evidence="2"/>
<evidence type="ECO:0000259" key="5">
    <source>
        <dbReference type="PROSITE" id="PS50109"/>
    </source>
</evidence>
<feature type="transmembrane region" description="Helical" evidence="4">
    <location>
        <begin position="118"/>
        <end position="140"/>
    </location>
</feature>
<dbReference type="PRINTS" id="PR00344">
    <property type="entry name" value="BCTRLSENSOR"/>
</dbReference>
<feature type="transmembrane region" description="Helical" evidence="4">
    <location>
        <begin position="20"/>
        <end position="40"/>
    </location>
</feature>
<dbReference type="SMART" id="SM00388">
    <property type="entry name" value="HisKA"/>
    <property type="match status" value="1"/>
</dbReference>
<keyword evidence="4" id="KW-0472">Membrane</keyword>
<gene>
    <name evidence="6" type="ORF">NYR02_16205</name>
</gene>
<dbReference type="Proteomes" id="UP001147830">
    <property type="component" value="Unassembled WGS sequence"/>
</dbReference>
<dbReference type="InterPro" id="IPR003661">
    <property type="entry name" value="HisK_dim/P_dom"/>
</dbReference>
<keyword evidence="6" id="KW-0067">ATP-binding</keyword>
<dbReference type="EMBL" id="JAOANI010000028">
    <property type="protein sequence ID" value="MCT7360565.1"/>
    <property type="molecule type" value="Genomic_DNA"/>
</dbReference>
<name>A0A9X2WI92_9GAMM</name>
<dbReference type="CDD" id="cd00075">
    <property type="entry name" value="HATPase"/>
    <property type="match status" value="1"/>
</dbReference>
<dbReference type="GO" id="GO:0000155">
    <property type="term" value="F:phosphorelay sensor kinase activity"/>
    <property type="evidence" value="ECO:0007669"/>
    <property type="project" value="InterPro"/>
</dbReference>
<organism evidence="6 7">
    <name type="scientific">Thalassolituus pacificus</name>
    <dbReference type="NCBI Taxonomy" id="2975440"/>
    <lineage>
        <taxon>Bacteria</taxon>
        <taxon>Pseudomonadati</taxon>
        <taxon>Pseudomonadota</taxon>
        <taxon>Gammaproteobacteria</taxon>
        <taxon>Oceanospirillales</taxon>
        <taxon>Oceanospirillaceae</taxon>
        <taxon>Thalassolituus</taxon>
    </lineage>
</organism>
<keyword evidence="3" id="KW-0597">Phosphoprotein</keyword>
<dbReference type="RefSeq" id="WP_260977396.1">
    <property type="nucleotide sequence ID" value="NZ_JAOANI010000028.1"/>
</dbReference>
<reference evidence="6" key="1">
    <citation type="journal article" date="2022" name="Front. Microbiol.">
        <title>Genome-based taxonomic rearrangement of Oceanobacter-related bacteria including the description of Thalassolituus hydrocarbonoclasticus sp. nov. and Thalassolituus pacificus sp. nov. and emended description of the genus Thalassolituus.</title>
        <authorList>
            <person name="Dong C."/>
            <person name="Wei L."/>
            <person name="Wang J."/>
            <person name="Lai Q."/>
            <person name="Huang Z."/>
            <person name="Shao Z."/>
        </authorList>
    </citation>
    <scope>NUCLEOTIDE SEQUENCE</scope>
    <source>
        <strain evidence="6">59MF3M-4</strain>
    </source>
</reference>
<dbReference type="SUPFAM" id="SSF47384">
    <property type="entry name" value="Homodimeric domain of signal transducing histidine kinase"/>
    <property type="match status" value="1"/>
</dbReference>
<keyword evidence="4" id="KW-1133">Transmembrane helix</keyword>
<dbReference type="Pfam" id="PF02518">
    <property type="entry name" value="HATPase_c"/>
    <property type="match status" value="1"/>
</dbReference>
<dbReference type="InterPro" id="IPR036890">
    <property type="entry name" value="HATPase_C_sf"/>
</dbReference>
<evidence type="ECO:0000313" key="6">
    <source>
        <dbReference type="EMBL" id="MCT7360565.1"/>
    </source>
</evidence>
<evidence type="ECO:0000256" key="4">
    <source>
        <dbReference type="SAM" id="Phobius"/>
    </source>
</evidence>
<protein>
    <recommendedName>
        <fullName evidence="2">histidine kinase</fullName>
        <ecNumber evidence="2">2.7.13.3</ecNumber>
    </recommendedName>
</protein>